<dbReference type="InterPro" id="IPR013786">
    <property type="entry name" value="AcylCoA_DH/ox_N"/>
</dbReference>
<evidence type="ECO:0000256" key="1">
    <source>
        <dbReference type="ARBA" id="ARBA00001974"/>
    </source>
</evidence>
<dbReference type="AlphaFoldDB" id="A0A077LX96"/>
<comment type="caution">
    <text evidence="9">The sequence shown here is derived from an EMBL/GenBank/DDBJ whole genome shotgun (WGS) entry which is preliminary data.</text>
</comment>
<dbReference type="EC" id="1.3.3.6" evidence="9"/>
<dbReference type="InterPro" id="IPR009075">
    <property type="entry name" value="AcylCo_DH/oxidase_C"/>
</dbReference>
<dbReference type="Pfam" id="PF02771">
    <property type="entry name" value="Acyl-CoA_dh_N"/>
    <property type="match status" value="1"/>
</dbReference>
<dbReference type="PANTHER" id="PTHR43188">
    <property type="entry name" value="ACYL-COENZYME A OXIDASE"/>
    <property type="match status" value="1"/>
</dbReference>
<dbReference type="PANTHER" id="PTHR43188:SF1">
    <property type="entry name" value="ACYL-COA DEHYDROGENASE"/>
    <property type="match status" value="1"/>
</dbReference>
<proteinExistence type="inferred from homology"/>
<keyword evidence="5 9" id="KW-0560">Oxidoreductase</keyword>
<dbReference type="InterPro" id="IPR037069">
    <property type="entry name" value="AcylCoA_DH/ox_N_sf"/>
</dbReference>
<name>A0A077LX96_9MICO</name>
<dbReference type="InterPro" id="IPR006091">
    <property type="entry name" value="Acyl-CoA_Oxase/DH_mid-dom"/>
</dbReference>
<dbReference type="STRING" id="1194083.BN12_270027"/>
<evidence type="ECO:0000313" key="9">
    <source>
        <dbReference type="EMBL" id="CCH78301.1"/>
    </source>
</evidence>
<protein>
    <submittedName>
        <fullName evidence="9">Acyl-coenzyme A oxidase 4, peroxisomal</fullName>
        <ecNumber evidence="9">1.3.3.6</ecNumber>
    </submittedName>
</protein>
<dbReference type="Proteomes" id="UP000035721">
    <property type="component" value="Unassembled WGS sequence"/>
</dbReference>
<evidence type="ECO:0000259" key="8">
    <source>
        <dbReference type="Pfam" id="PF02771"/>
    </source>
</evidence>
<sequence length="395" mass="43163">MFETLGRSRGTDYFRIADQLTAEERGYWNRARHFVDDEVLPVIGDHWERAEFPRDLARRLGELGLVGDGIAGYGCPSMSPIATGLVHMELNRGDGSIGTFLGVQAGLAMQSIAMLGSPEQKERWLPPMARVDAFGAFALTEPTHGSDSVALETTARRDGDAWVLDGEKKWIGNGTIADVVVVWARDVADGQVKGFLVEPATTPGYHAERIDGKVSLRSVWQAHITLDGARVEESARLPEAHSFKDTARVLAGTRNAVAWGALGHATAAYEIALQYCTERTQFGRPLVGFQIVQQRLVTMLAEVCSMQLYCLRLGRLIEEGSLTDTIAAIAKMNNTRKARQVVADARDLLGGNGILLDFHVMRHMADMEALHTYEGTETIQTLIVGRDITGVGAFA</sequence>
<evidence type="ECO:0000256" key="5">
    <source>
        <dbReference type="RuleBase" id="RU362125"/>
    </source>
</evidence>
<dbReference type="Pfam" id="PF00441">
    <property type="entry name" value="Acyl-CoA_dh_1"/>
    <property type="match status" value="1"/>
</dbReference>
<evidence type="ECO:0000256" key="4">
    <source>
        <dbReference type="ARBA" id="ARBA00022827"/>
    </source>
</evidence>
<keyword evidence="10" id="KW-1185">Reference proteome</keyword>
<organism evidence="9 10">
    <name type="scientific">Nostocoides japonicum T1-X7</name>
    <dbReference type="NCBI Taxonomy" id="1194083"/>
    <lineage>
        <taxon>Bacteria</taxon>
        <taxon>Bacillati</taxon>
        <taxon>Actinomycetota</taxon>
        <taxon>Actinomycetes</taxon>
        <taxon>Micrococcales</taxon>
        <taxon>Intrasporangiaceae</taxon>
        <taxon>Nostocoides</taxon>
    </lineage>
</organism>
<dbReference type="EMBL" id="CAJB01000190">
    <property type="protein sequence ID" value="CCH78301.1"/>
    <property type="molecule type" value="Genomic_DNA"/>
</dbReference>
<dbReference type="Gene3D" id="1.20.140.10">
    <property type="entry name" value="Butyryl-CoA Dehydrogenase, subunit A, domain 3"/>
    <property type="match status" value="1"/>
</dbReference>
<dbReference type="Gene3D" id="2.40.110.10">
    <property type="entry name" value="Butyryl-CoA Dehydrogenase, subunit A, domain 2"/>
    <property type="match status" value="1"/>
</dbReference>
<feature type="domain" description="Acyl-CoA dehydrogenase/oxidase C-terminal" evidence="6">
    <location>
        <begin position="248"/>
        <end position="388"/>
    </location>
</feature>
<feature type="domain" description="Acyl-CoA oxidase/dehydrogenase middle" evidence="7">
    <location>
        <begin position="136"/>
        <end position="227"/>
    </location>
</feature>
<keyword evidence="3 5" id="KW-0285">Flavoprotein</keyword>
<dbReference type="SUPFAM" id="SSF47203">
    <property type="entry name" value="Acyl-CoA dehydrogenase C-terminal domain-like"/>
    <property type="match status" value="1"/>
</dbReference>
<dbReference type="SUPFAM" id="SSF56645">
    <property type="entry name" value="Acyl-CoA dehydrogenase NM domain-like"/>
    <property type="match status" value="1"/>
</dbReference>
<dbReference type="InterPro" id="IPR009100">
    <property type="entry name" value="AcylCoA_DH/oxidase_NM_dom_sf"/>
</dbReference>
<dbReference type="Gene3D" id="1.10.540.10">
    <property type="entry name" value="Acyl-CoA dehydrogenase/oxidase, N-terminal domain"/>
    <property type="match status" value="1"/>
</dbReference>
<dbReference type="GO" id="GO:0003995">
    <property type="term" value="F:acyl-CoA dehydrogenase activity"/>
    <property type="evidence" value="ECO:0007669"/>
    <property type="project" value="InterPro"/>
</dbReference>
<dbReference type="GO" id="GO:0050660">
    <property type="term" value="F:flavin adenine dinucleotide binding"/>
    <property type="evidence" value="ECO:0007669"/>
    <property type="project" value="InterPro"/>
</dbReference>
<dbReference type="InterPro" id="IPR006089">
    <property type="entry name" value="Acyl-CoA_DH_CS"/>
</dbReference>
<dbReference type="Pfam" id="PF02770">
    <property type="entry name" value="Acyl-CoA_dh_M"/>
    <property type="match status" value="1"/>
</dbReference>
<feature type="domain" description="Acyl-CoA dehydrogenase/oxidase N-terminal" evidence="8">
    <location>
        <begin position="21"/>
        <end position="130"/>
    </location>
</feature>
<evidence type="ECO:0000256" key="2">
    <source>
        <dbReference type="ARBA" id="ARBA00009347"/>
    </source>
</evidence>
<dbReference type="PROSITE" id="PS00073">
    <property type="entry name" value="ACYL_COA_DH_2"/>
    <property type="match status" value="1"/>
</dbReference>
<evidence type="ECO:0000256" key="3">
    <source>
        <dbReference type="ARBA" id="ARBA00022630"/>
    </source>
</evidence>
<dbReference type="RefSeq" id="WP_048550717.1">
    <property type="nucleotide sequence ID" value="NZ_HF570958.1"/>
</dbReference>
<gene>
    <name evidence="9" type="primary">ACX</name>
    <name evidence="9" type="ORF">BN12_270027</name>
</gene>
<evidence type="ECO:0000259" key="6">
    <source>
        <dbReference type="Pfam" id="PF00441"/>
    </source>
</evidence>
<reference evidence="9 10" key="1">
    <citation type="journal article" date="2013" name="ISME J.">
        <title>A metabolic model for members of the genus Tetrasphaera involved in enhanced biological phosphorus removal.</title>
        <authorList>
            <person name="Kristiansen R."/>
            <person name="Nguyen H.T.T."/>
            <person name="Saunders A.M."/>
            <person name="Nielsen J.L."/>
            <person name="Wimmer R."/>
            <person name="Le V.Q."/>
            <person name="McIlroy S.J."/>
            <person name="Petrovski S."/>
            <person name="Seviour R.J."/>
            <person name="Calteau A."/>
            <person name="Nielsen K.L."/>
            <person name="Nielsen P.H."/>
        </authorList>
    </citation>
    <scope>NUCLEOTIDE SEQUENCE [LARGE SCALE GENOMIC DNA]</scope>
    <source>
        <strain evidence="9 10">T1-X7</strain>
    </source>
</reference>
<keyword evidence="4 5" id="KW-0274">FAD</keyword>
<evidence type="ECO:0000313" key="10">
    <source>
        <dbReference type="Proteomes" id="UP000035721"/>
    </source>
</evidence>
<dbReference type="GO" id="GO:0003997">
    <property type="term" value="F:acyl-CoA oxidase activity"/>
    <property type="evidence" value="ECO:0007669"/>
    <property type="project" value="UniProtKB-EC"/>
</dbReference>
<dbReference type="InterPro" id="IPR036250">
    <property type="entry name" value="AcylCo_DH-like_C"/>
</dbReference>
<comment type="cofactor">
    <cofactor evidence="1 5">
        <name>FAD</name>
        <dbReference type="ChEBI" id="CHEBI:57692"/>
    </cofactor>
</comment>
<evidence type="ECO:0000259" key="7">
    <source>
        <dbReference type="Pfam" id="PF02770"/>
    </source>
</evidence>
<dbReference type="InterPro" id="IPR045008">
    <property type="entry name" value="ACX4-like"/>
</dbReference>
<dbReference type="OrthoDB" id="9770681at2"/>
<comment type="similarity">
    <text evidence="2 5">Belongs to the acyl-CoA dehydrogenase family.</text>
</comment>
<dbReference type="InterPro" id="IPR046373">
    <property type="entry name" value="Acyl-CoA_Oxase/DH_mid-dom_sf"/>
</dbReference>
<dbReference type="GO" id="GO:0006635">
    <property type="term" value="P:fatty acid beta-oxidation"/>
    <property type="evidence" value="ECO:0007669"/>
    <property type="project" value="InterPro"/>
</dbReference>
<accession>A0A077LX96</accession>